<dbReference type="EMBL" id="CP097635">
    <property type="protein sequence ID" value="URI07150.1"/>
    <property type="molecule type" value="Genomic_DNA"/>
</dbReference>
<sequence>MTRLLILNPNISDSMSALIRAEAERSAAPGTQVVVVAFGDPGLAECAPPPAKRHLGLPPAIARLLEQAR</sequence>
<dbReference type="RefSeq" id="WP_250195415.1">
    <property type="nucleotide sequence ID" value="NZ_CP097635.1"/>
</dbReference>
<protein>
    <recommendedName>
        <fullName evidence="3">Hydantoin racemase</fullName>
    </recommendedName>
</protein>
<gene>
    <name evidence="1" type="ORF">MW290_00555</name>
</gene>
<reference evidence="1" key="1">
    <citation type="submission" date="2022-05" db="EMBL/GenBank/DDBJ databases">
        <title>An RpoN-dependent PEP-CTERM gene is involved in floc formation of an Aquincola tertiaricarbonis strain.</title>
        <authorList>
            <person name="Qiu D."/>
            <person name="Xia M."/>
        </authorList>
    </citation>
    <scope>NUCLEOTIDE SEQUENCE</scope>
    <source>
        <strain evidence="1">RN12</strain>
    </source>
</reference>
<name>A0ABY4S393_AQUTE</name>
<dbReference type="InterPro" id="IPR053714">
    <property type="entry name" value="Iso_Racemase_Enz_sf"/>
</dbReference>
<dbReference type="Gene3D" id="3.40.50.12500">
    <property type="match status" value="1"/>
</dbReference>
<evidence type="ECO:0000313" key="2">
    <source>
        <dbReference type="Proteomes" id="UP001056201"/>
    </source>
</evidence>
<evidence type="ECO:0000313" key="1">
    <source>
        <dbReference type="EMBL" id="URI07150.1"/>
    </source>
</evidence>
<accession>A0ABY4S393</accession>
<keyword evidence="2" id="KW-1185">Reference proteome</keyword>
<dbReference type="Proteomes" id="UP001056201">
    <property type="component" value="Chromosome 1"/>
</dbReference>
<proteinExistence type="predicted"/>
<organism evidence="1 2">
    <name type="scientific">Aquincola tertiaricarbonis</name>
    <dbReference type="NCBI Taxonomy" id="391953"/>
    <lineage>
        <taxon>Bacteria</taxon>
        <taxon>Pseudomonadati</taxon>
        <taxon>Pseudomonadota</taxon>
        <taxon>Betaproteobacteria</taxon>
        <taxon>Burkholderiales</taxon>
        <taxon>Sphaerotilaceae</taxon>
        <taxon>Aquincola</taxon>
    </lineage>
</organism>
<evidence type="ECO:0008006" key="3">
    <source>
        <dbReference type="Google" id="ProtNLM"/>
    </source>
</evidence>